<dbReference type="GO" id="GO:0007064">
    <property type="term" value="P:mitotic sister chromatid cohesion"/>
    <property type="evidence" value="ECO:0007669"/>
    <property type="project" value="InterPro"/>
</dbReference>
<feature type="coiled-coil region" evidence="6">
    <location>
        <begin position="6"/>
        <end position="62"/>
    </location>
</feature>
<evidence type="ECO:0000313" key="9">
    <source>
        <dbReference type="Proteomes" id="UP000799764"/>
    </source>
</evidence>
<dbReference type="Pfam" id="PF20168">
    <property type="entry name" value="PDS5"/>
    <property type="match status" value="1"/>
</dbReference>
<dbReference type="SUPFAM" id="SSF48371">
    <property type="entry name" value="ARM repeat"/>
    <property type="match status" value="1"/>
</dbReference>
<feature type="compositionally biased region" description="Basic and acidic residues" evidence="7">
    <location>
        <begin position="306"/>
        <end position="316"/>
    </location>
</feature>
<feature type="compositionally biased region" description="Low complexity" evidence="7">
    <location>
        <begin position="1460"/>
        <end position="1474"/>
    </location>
</feature>
<keyword evidence="2" id="KW-0132">Cell division</keyword>
<reference evidence="8" key="1">
    <citation type="journal article" date="2020" name="Stud. Mycol.">
        <title>101 Dothideomycetes genomes: a test case for predicting lifestyles and emergence of pathogens.</title>
        <authorList>
            <person name="Haridas S."/>
            <person name="Albert R."/>
            <person name="Binder M."/>
            <person name="Bloem J."/>
            <person name="Labutti K."/>
            <person name="Salamov A."/>
            <person name="Andreopoulos B."/>
            <person name="Baker S."/>
            <person name="Barry K."/>
            <person name="Bills G."/>
            <person name="Bluhm B."/>
            <person name="Cannon C."/>
            <person name="Castanera R."/>
            <person name="Culley D."/>
            <person name="Daum C."/>
            <person name="Ezra D."/>
            <person name="Gonzalez J."/>
            <person name="Henrissat B."/>
            <person name="Kuo A."/>
            <person name="Liang C."/>
            <person name="Lipzen A."/>
            <person name="Lutzoni F."/>
            <person name="Magnuson J."/>
            <person name="Mondo S."/>
            <person name="Nolan M."/>
            <person name="Ohm R."/>
            <person name="Pangilinan J."/>
            <person name="Park H.-J."/>
            <person name="Ramirez L."/>
            <person name="Alfaro M."/>
            <person name="Sun H."/>
            <person name="Tritt A."/>
            <person name="Yoshinaga Y."/>
            <person name="Zwiers L.-H."/>
            <person name="Turgeon B."/>
            <person name="Goodwin S."/>
            <person name="Spatafora J."/>
            <person name="Crous P."/>
            <person name="Grigoriev I."/>
        </authorList>
    </citation>
    <scope>NUCLEOTIDE SEQUENCE</scope>
    <source>
        <strain evidence="8">CBS 690.94</strain>
    </source>
</reference>
<evidence type="ECO:0000256" key="1">
    <source>
        <dbReference type="ARBA" id="ARBA00004123"/>
    </source>
</evidence>
<dbReference type="Proteomes" id="UP000799764">
    <property type="component" value="Unassembled WGS sequence"/>
</dbReference>
<dbReference type="Gene3D" id="1.25.10.10">
    <property type="entry name" value="Leucine-rich Repeat Variant"/>
    <property type="match status" value="1"/>
</dbReference>
<evidence type="ECO:0000256" key="5">
    <source>
        <dbReference type="ARBA" id="ARBA00023306"/>
    </source>
</evidence>
<evidence type="ECO:0000256" key="3">
    <source>
        <dbReference type="ARBA" id="ARBA00022776"/>
    </source>
</evidence>
<keyword evidence="6" id="KW-0175">Coiled coil</keyword>
<dbReference type="GO" id="GO:0006281">
    <property type="term" value="P:DNA repair"/>
    <property type="evidence" value="ECO:0007669"/>
    <property type="project" value="TreeGrafter"/>
</dbReference>
<comment type="subcellular location">
    <subcellularLocation>
        <location evidence="1">Nucleus</location>
    </subcellularLocation>
</comment>
<feature type="compositionally biased region" description="Acidic residues" evidence="7">
    <location>
        <begin position="1389"/>
        <end position="1428"/>
    </location>
</feature>
<dbReference type="GO" id="GO:0005634">
    <property type="term" value="C:nucleus"/>
    <property type="evidence" value="ECO:0007669"/>
    <property type="project" value="UniProtKB-SubCell"/>
</dbReference>
<comment type="caution">
    <text evidence="8">The sequence shown here is derived from an EMBL/GenBank/DDBJ whole genome shotgun (WGS) entry which is preliminary data.</text>
</comment>
<dbReference type="PANTHER" id="PTHR12663">
    <property type="entry name" value="ANDROGEN INDUCED INHIBITOR OF PROLIFERATION AS3 / PDS5-RELATED"/>
    <property type="match status" value="1"/>
</dbReference>
<evidence type="ECO:0000256" key="7">
    <source>
        <dbReference type="SAM" id="MobiDB-lite"/>
    </source>
</evidence>
<protein>
    <recommendedName>
        <fullName evidence="10">Sister chromatid cohesion and DNA repair protein</fullName>
    </recommendedName>
</protein>
<keyword evidence="9" id="KW-1185">Reference proteome</keyword>
<organism evidence="8 9">
    <name type="scientific">Karstenula rhodostoma CBS 690.94</name>
    <dbReference type="NCBI Taxonomy" id="1392251"/>
    <lineage>
        <taxon>Eukaryota</taxon>
        <taxon>Fungi</taxon>
        <taxon>Dikarya</taxon>
        <taxon>Ascomycota</taxon>
        <taxon>Pezizomycotina</taxon>
        <taxon>Dothideomycetes</taxon>
        <taxon>Pleosporomycetidae</taxon>
        <taxon>Pleosporales</taxon>
        <taxon>Massarineae</taxon>
        <taxon>Didymosphaeriaceae</taxon>
        <taxon>Karstenula</taxon>
    </lineage>
</organism>
<keyword evidence="3" id="KW-0498">Mitosis</keyword>
<feature type="compositionally biased region" description="Basic and acidic residues" evidence="7">
    <location>
        <begin position="1275"/>
        <end position="1303"/>
    </location>
</feature>
<dbReference type="PANTHER" id="PTHR12663:SF0">
    <property type="entry name" value="PRECOCIOUS DISSOCIATION OF SISTERS 5, ISOFORM A"/>
    <property type="match status" value="1"/>
</dbReference>
<dbReference type="EMBL" id="MU001495">
    <property type="protein sequence ID" value="KAF2448212.1"/>
    <property type="molecule type" value="Genomic_DNA"/>
</dbReference>
<sequence length="1519" mass="167915">MASRSRRSAAQEVVEEEEELEGVRKLKFNQTLVGKPGKQLGVTELLARLKTLCDELRDIDQEDADTESLTRSAKELASPSLIHHKDAGVRAWTACCIVEMFRLFAPNAPYTASQLKDIFALIVTKILPLLGNPSHPYNSQHMYMLKSLAEFKSIVIVTDIPGSATLTQSIFTTCFDVLSGPSKGSNGEELSKNVEHNMTEILRILVDESATITTEVVDVIVAQFLWADPLMLAASRGKKNVTVDAKQSTLRRKEAPPAYNMAKNICNMYPDKMARLFGTYFGSIIVDFTSGNSKDARVDDSDDEGDKGPSEDDINEASKAHRLLRELWRSAPGCLKEIVPHLQDELATENVQLRQLATETIGDMISGIGAAGPPPLPDLDPAAYPSQSLASPSSVHAYNYLTTPASLNSFILHHSGAYHAFITRKNDKSPLVRASWATAIARILMTSAGNVGLDPEEERTLLKHFADSLIDGDDRVRLAAVKAVEHFEFNDIVRKLGVDGGASQSGSVLSNLADRVKDRKPPIRTAAIRLLAKIWGVAAGAIAEGSVTVPDLLGPIPSRILDAYYVRDPDLTVQVELATYDSLLPLNFPPIKPKAAVNGGSQMVKDSQPNGEQTYSEADLDKIRAERQLVLVRGLDERAKKVFYANQGNQTAHATYMEHFLKLCEEYNGGVMEGSEKDTKRKLDGLIAYYAKTLPDAARAADDLTKFAKAHDRRSYQLIRFCMAPESDYRKIFKSVKELRKRIEENPPSPTLLETLTPLLYRVSLLCFNKSHVPAIIEFTRTDNKGLAATAHEVLKEISTQHPKVFSTHVKELCKTLESEAPTERAANPPGAVDDLKALASFAKKFPKEIPLNAKDGQKLVRTLLNFSLYGTPPKAAKHAITILMNSDNSKRRHAREILQKSIKNFDYECDHWLTKLAALSQLVLLAPDECDADIDAVFTIAVEKVLLKQHPESHEAEEEWMEVPDDDITARTWSLKILVNRLLAYVGDEERTDASDQVLKLLNRLVKENGEASKKNLTPLAHRNRQRLLAANLLLKLATVRRLDNQITPADFNQLALVTHDSCLQVRKGFALKLMKYLGQNLLPTRYYSILFMFAHEPDAGLRNLLTTWIRSRRAIFTSRKETVLETSVFARLLSLLAHHPDLADDENSLTEIVKYILFYLKTVATEDNLALIYHMAGRVKTVKDGVDPSAANDDKLYIMSDLAQAAILSWEENNGWSMQMFPGKQKLPAGIFKPLESHERGQEIASKQYIPSDFTDILDPLVRRTIKSKKRKAGDGAEKPRKKAKAENGVKKERTKSERPIKTPRKKRRGDGSDNEDLDSAAAPSSGPRRKSGRKSNVSKSYVEVSSDEDDTKAGAEQDESMSDIESERDEEDVAMEDKEANSPVESEAEAEAEPEAAAEQSEAEPEPEPEAEPEAEAEAEPEQEPVPEPARKTRGRPARKSDTPPSPEAPKRKATRPAKAATPAKTATSAKAAKETPAKEAKTTKAVPKGKAKEKAVVEPVANGTGIVRRSGRTKG</sequence>
<dbReference type="InterPro" id="IPR016024">
    <property type="entry name" value="ARM-type_fold"/>
</dbReference>
<gene>
    <name evidence="8" type="ORF">P171DRAFT_406103</name>
</gene>
<dbReference type="CDD" id="cd19953">
    <property type="entry name" value="PDS5"/>
    <property type="match status" value="1"/>
</dbReference>
<feature type="region of interest" description="Disordered" evidence="7">
    <location>
        <begin position="1269"/>
        <end position="1519"/>
    </location>
</feature>
<dbReference type="InterPro" id="IPR039776">
    <property type="entry name" value="Pds5"/>
</dbReference>
<keyword evidence="4" id="KW-0539">Nucleus</keyword>
<evidence type="ECO:0000256" key="4">
    <source>
        <dbReference type="ARBA" id="ARBA00023242"/>
    </source>
</evidence>
<feature type="region of interest" description="Disordered" evidence="7">
    <location>
        <begin position="293"/>
        <end position="316"/>
    </location>
</feature>
<name>A0A9P4PQC0_9PLEO</name>
<feature type="compositionally biased region" description="Basic and acidic residues" evidence="7">
    <location>
        <begin position="1475"/>
        <end position="1486"/>
    </location>
</feature>
<proteinExistence type="predicted"/>
<accession>A0A9P4PQC0</accession>
<dbReference type="GO" id="GO:0051301">
    <property type="term" value="P:cell division"/>
    <property type="evidence" value="ECO:0007669"/>
    <property type="project" value="UniProtKB-KW"/>
</dbReference>
<evidence type="ECO:0000313" key="8">
    <source>
        <dbReference type="EMBL" id="KAF2448212.1"/>
    </source>
</evidence>
<evidence type="ECO:0000256" key="2">
    <source>
        <dbReference type="ARBA" id="ARBA00022618"/>
    </source>
</evidence>
<dbReference type="OrthoDB" id="200660at2759"/>
<keyword evidence="5" id="KW-0131">Cell cycle</keyword>
<feature type="compositionally biased region" description="Acidic residues" evidence="7">
    <location>
        <begin position="1348"/>
        <end position="1377"/>
    </location>
</feature>
<dbReference type="GO" id="GO:0000785">
    <property type="term" value="C:chromatin"/>
    <property type="evidence" value="ECO:0007669"/>
    <property type="project" value="TreeGrafter"/>
</dbReference>
<dbReference type="InterPro" id="IPR011989">
    <property type="entry name" value="ARM-like"/>
</dbReference>
<evidence type="ECO:0000256" key="6">
    <source>
        <dbReference type="SAM" id="Coils"/>
    </source>
</evidence>
<evidence type="ECO:0008006" key="10">
    <source>
        <dbReference type="Google" id="ProtNLM"/>
    </source>
</evidence>